<evidence type="ECO:0000313" key="2">
    <source>
        <dbReference type="EMBL" id="GAA3360216.1"/>
    </source>
</evidence>
<dbReference type="Gene3D" id="1.10.10.10">
    <property type="entry name" value="Winged helix-like DNA-binding domain superfamily/Winged helix DNA-binding domain"/>
    <property type="match status" value="1"/>
</dbReference>
<reference evidence="3" key="1">
    <citation type="journal article" date="2019" name="Int. J. Syst. Evol. Microbiol.">
        <title>The Global Catalogue of Microorganisms (GCM) 10K type strain sequencing project: providing services to taxonomists for standard genome sequencing and annotation.</title>
        <authorList>
            <consortium name="The Broad Institute Genomics Platform"/>
            <consortium name="The Broad Institute Genome Sequencing Center for Infectious Disease"/>
            <person name="Wu L."/>
            <person name="Ma J."/>
        </authorList>
    </citation>
    <scope>NUCLEOTIDE SEQUENCE [LARGE SCALE GENOMIC DNA]</scope>
    <source>
        <strain evidence="3">JCM 9687</strain>
    </source>
</reference>
<protein>
    <recommendedName>
        <fullName evidence="1">HTH marR-type domain-containing protein</fullName>
    </recommendedName>
</protein>
<dbReference type="SUPFAM" id="SSF46785">
    <property type="entry name" value="Winged helix' DNA-binding domain"/>
    <property type="match status" value="1"/>
</dbReference>
<dbReference type="Pfam" id="PF01047">
    <property type="entry name" value="MarR"/>
    <property type="match status" value="1"/>
</dbReference>
<dbReference type="PANTHER" id="PTHR33164">
    <property type="entry name" value="TRANSCRIPTIONAL REGULATOR, MARR FAMILY"/>
    <property type="match status" value="1"/>
</dbReference>
<name>A0ABP6RUM2_9PSEU</name>
<evidence type="ECO:0000313" key="3">
    <source>
        <dbReference type="Proteomes" id="UP001500483"/>
    </source>
</evidence>
<gene>
    <name evidence="2" type="ORF">GCM10020366_39320</name>
</gene>
<dbReference type="RefSeq" id="WP_258341649.1">
    <property type="nucleotide sequence ID" value="NZ_BAAAYK010000038.1"/>
</dbReference>
<dbReference type="PRINTS" id="PR00598">
    <property type="entry name" value="HTHMARR"/>
</dbReference>
<dbReference type="InterPro" id="IPR036388">
    <property type="entry name" value="WH-like_DNA-bd_sf"/>
</dbReference>
<dbReference type="InterPro" id="IPR039422">
    <property type="entry name" value="MarR/SlyA-like"/>
</dbReference>
<dbReference type="PROSITE" id="PS50995">
    <property type="entry name" value="HTH_MARR_2"/>
    <property type="match status" value="1"/>
</dbReference>
<feature type="domain" description="HTH marR-type" evidence="1">
    <location>
        <begin position="7"/>
        <end position="141"/>
    </location>
</feature>
<evidence type="ECO:0000259" key="1">
    <source>
        <dbReference type="PROSITE" id="PS50995"/>
    </source>
</evidence>
<sequence length="145" mass="16077">MSSEDELPALEEELRALTRRSRLRTRELARDVHPKLDPTAYPLVVLLAKEGAQRMSAIAAALSLDKSTVSRQVDAVVRIGLAERVADPVDARAKLVVLTEQGGVRVSEQLAEQRRRWRAVLGGWDPADIAELARLLHRLGETDLL</sequence>
<dbReference type="SMART" id="SM00347">
    <property type="entry name" value="HTH_MARR"/>
    <property type="match status" value="1"/>
</dbReference>
<dbReference type="PANTHER" id="PTHR33164:SF57">
    <property type="entry name" value="MARR-FAMILY TRANSCRIPTIONAL REGULATOR"/>
    <property type="match status" value="1"/>
</dbReference>
<proteinExistence type="predicted"/>
<comment type="caution">
    <text evidence="2">The sequence shown here is derived from an EMBL/GenBank/DDBJ whole genome shotgun (WGS) entry which is preliminary data.</text>
</comment>
<keyword evidence="3" id="KW-1185">Reference proteome</keyword>
<dbReference type="Proteomes" id="UP001500483">
    <property type="component" value="Unassembled WGS sequence"/>
</dbReference>
<organism evidence="2 3">
    <name type="scientific">Saccharopolyspora gregorii</name>
    <dbReference type="NCBI Taxonomy" id="33914"/>
    <lineage>
        <taxon>Bacteria</taxon>
        <taxon>Bacillati</taxon>
        <taxon>Actinomycetota</taxon>
        <taxon>Actinomycetes</taxon>
        <taxon>Pseudonocardiales</taxon>
        <taxon>Pseudonocardiaceae</taxon>
        <taxon>Saccharopolyspora</taxon>
    </lineage>
</organism>
<dbReference type="EMBL" id="BAAAYK010000038">
    <property type="protein sequence ID" value="GAA3360216.1"/>
    <property type="molecule type" value="Genomic_DNA"/>
</dbReference>
<accession>A0ABP6RUM2</accession>
<dbReference type="InterPro" id="IPR036390">
    <property type="entry name" value="WH_DNA-bd_sf"/>
</dbReference>
<dbReference type="InterPro" id="IPR000835">
    <property type="entry name" value="HTH_MarR-typ"/>
</dbReference>